<dbReference type="EMBL" id="MU853795">
    <property type="protein sequence ID" value="KAK3940544.1"/>
    <property type="molecule type" value="Genomic_DNA"/>
</dbReference>
<evidence type="ECO:0000256" key="1">
    <source>
        <dbReference type="SAM" id="MobiDB-lite"/>
    </source>
</evidence>
<feature type="compositionally biased region" description="Basic and acidic residues" evidence="1">
    <location>
        <begin position="459"/>
        <end position="468"/>
    </location>
</feature>
<accession>A0AAN6N8T1</accession>
<feature type="compositionally biased region" description="Acidic residues" evidence="1">
    <location>
        <begin position="144"/>
        <end position="168"/>
    </location>
</feature>
<feature type="compositionally biased region" description="Acidic residues" evidence="1">
    <location>
        <begin position="596"/>
        <end position="611"/>
    </location>
</feature>
<evidence type="ECO:0000313" key="3">
    <source>
        <dbReference type="Proteomes" id="UP001303473"/>
    </source>
</evidence>
<feature type="compositionally biased region" description="Acidic residues" evidence="1">
    <location>
        <begin position="504"/>
        <end position="525"/>
    </location>
</feature>
<sequence>MPRPKRSRVAPTRPATTTTTVTTTTAAAATTSTAAAALREPSISSDIYDVSDREKERVRRVSAANKLAQDDGEKAKELRAARQRRDAALDRLASLTSTTTEEAAADNGEESPDIEYSRRDSTGTTATARQGRGRPRVTDASGLDLDDDIFGNLDDSLDVDDSALDDTTEAGTATASGYRSTDTSSFNVALFKRGRPRASSIATKDDAPIRPSSRGPNTPSISSTLNLGLFRRRQREPSILGTNRKPLNSRQASVDLENEANEENENEDDSLVDDFLPDAESTPLDKTKRLSKRLSKGAAQDKERESSPALPSSSRKRKSPDDDHQRGRNEKRRATGEDVVVAQQQEEVRRTIEVGIGSSSSPLSSLPRDRFSTPDRDDPDMAPPASIGSSEGSPIVWPSLDTLAHRTYTKRPAVRARPKTPEVEDDIASDISSPPSLTHSPDYGTRAGGEGGGRGRAAAVREKVVAEKQKKKKKIATTAELASLLPRRRHAQQKKKKKQRNDVYDVDGSEEEEESEEEEDEEQDELSYVADARANRRRKPSRQRPGSSKGKQPASANKDGSGKRGLRTYGSSAHSDKENEAVEGESIVVGGGGNGEAEEEEVSGEEEEADALEASFTAAEGYIKARYGDELKKARQKFKEVDKWELDFEEVTESSSPLGDQDAR</sequence>
<evidence type="ECO:0000313" key="2">
    <source>
        <dbReference type="EMBL" id="KAK3940544.1"/>
    </source>
</evidence>
<organism evidence="2 3">
    <name type="scientific">Diplogelasinospora grovesii</name>
    <dbReference type="NCBI Taxonomy" id="303347"/>
    <lineage>
        <taxon>Eukaryota</taxon>
        <taxon>Fungi</taxon>
        <taxon>Dikarya</taxon>
        <taxon>Ascomycota</taxon>
        <taxon>Pezizomycotina</taxon>
        <taxon>Sordariomycetes</taxon>
        <taxon>Sordariomycetidae</taxon>
        <taxon>Sordariales</taxon>
        <taxon>Diplogelasinosporaceae</taxon>
        <taxon>Diplogelasinospora</taxon>
    </lineage>
</organism>
<proteinExistence type="predicted"/>
<comment type="caution">
    <text evidence="2">The sequence shown here is derived from an EMBL/GenBank/DDBJ whole genome shotgun (WGS) entry which is preliminary data.</text>
</comment>
<feature type="compositionally biased region" description="Polar residues" evidence="1">
    <location>
        <begin position="169"/>
        <end position="187"/>
    </location>
</feature>
<feature type="compositionally biased region" description="Polar residues" evidence="1">
    <location>
        <begin position="214"/>
        <end position="226"/>
    </location>
</feature>
<dbReference type="AlphaFoldDB" id="A0AAN6N8T1"/>
<feature type="compositionally biased region" description="Basic and acidic residues" evidence="1">
    <location>
        <begin position="68"/>
        <end position="89"/>
    </location>
</feature>
<feature type="compositionally biased region" description="Low complexity" evidence="1">
    <location>
        <begin position="9"/>
        <end position="28"/>
    </location>
</feature>
<feature type="region of interest" description="Disordered" evidence="1">
    <location>
        <begin position="1"/>
        <end position="28"/>
    </location>
</feature>
<feature type="compositionally biased region" description="Basic and acidic residues" evidence="1">
    <location>
        <begin position="367"/>
        <end position="376"/>
    </location>
</feature>
<feature type="compositionally biased region" description="Acidic residues" evidence="1">
    <location>
        <begin position="103"/>
        <end position="113"/>
    </location>
</feature>
<feature type="compositionally biased region" description="Basic residues" evidence="1">
    <location>
        <begin position="407"/>
        <end position="418"/>
    </location>
</feature>
<dbReference type="Proteomes" id="UP001303473">
    <property type="component" value="Unassembled WGS sequence"/>
</dbReference>
<feature type="compositionally biased region" description="Gly residues" evidence="1">
    <location>
        <begin position="446"/>
        <end position="455"/>
    </location>
</feature>
<feature type="region of interest" description="Disordered" evidence="1">
    <location>
        <begin position="63"/>
        <end position="612"/>
    </location>
</feature>
<feature type="compositionally biased region" description="Acidic residues" evidence="1">
    <location>
        <begin position="256"/>
        <end position="277"/>
    </location>
</feature>
<feature type="compositionally biased region" description="Basic residues" evidence="1">
    <location>
        <begin position="486"/>
        <end position="499"/>
    </location>
</feature>
<name>A0AAN6N8T1_9PEZI</name>
<protein>
    <submittedName>
        <fullName evidence="2">Uncharacterized protein</fullName>
    </submittedName>
</protein>
<feature type="compositionally biased region" description="Low complexity" evidence="1">
    <location>
        <begin position="90"/>
        <end position="102"/>
    </location>
</feature>
<gene>
    <name evidence="2" type="ORF">QBC46DRAFT_313632</name>
</gene>
<reference evidence="3" key="1">
    <citation type="journal article" date="2023" name="Mol. Phylogenet. Evol.">
        <title>Genome-scale phylogeny and comparative genomics of the fungal order Sordariales.</title>
        <authorList>
            <person name="Hensen N."/>
            <person name="Bonometti L."/>
            <person name="Westerberg I."/>
            <person name="Brannstrom I.O."/>
            <person name="Guillou S."/>
            <person name="Cros-Aarteil S."/>
            <person name="Calhoun S."/>
            <person name="Haridas S."/>
            <person name="Kuo A."/>
            <person name="Mondo S."/>
            <person name="Pangilinan J."/>
            <person name="Riley R."/>
            <person name="LaButti K."/>
            <person name="Andreopoulos B."/>
            <person name="Lipzen A."/>
            <person name="Chen C."/>
            <person name="Yan M."/>
            <person name="Daum C."/>
            <person name="Ng V."/>
            <person name="Clum A."/>
            <person name="Steindorff A."/>
            <person name="Ohm R.A."/>
            <person name="Martin F."/>
            <person name="Silar P."/>
            <person name="Natvig D.O."/>
            <person name="Lalanne C."/>
            <person name="Gautier V."/>
            <person name="Ament-Velasquez S.L."/>
            <person name="Kruys A."/>
            <person name="Hutchinson M.I."/>
            <person name="Powell A.J."/>
            <person name="Barry K."/>
            <person name="Miller A.N."/>
            <person name="Grigoriev I.V."/>
            <person name="Debuchy R."/>
            <person name="Gladieux P."/>
            <person name="Hiltunen Thoren M."/>
            <person name="Johannesson H."/>
        </authorList>
    </citation>
    <scope>NUCLEOTIDE SEQUENCE [LARGE SCALE GENOMIC DNA]</scope>
    <source>
        <strain evidence="3">CBS 340.73</strain>
    </source>
</reference>
<feature type="compositionally biased region" description="Basic and acidic residues" evidence="1">
    <location>
        <begin position="319"/>
        <end position="336"/>
    </location>
</feature>
<keyword evidence="3" id="KW-1185">Reference proteome</keyword>